<evidence type="ECO:0000313" key="1">
    <source>
        <dbReference type="EMBL" id="MCY9760628.1"/>
    </source>
</evidence>
<protein>
    <recommendedName>
        <fullName evidence="3">Phage protein</fullName>
    </recommendedName>
</protein>
<dbReference type="EMBL" id="JAMDNP010000015">
    <property type="protein sequence ID" value="MCY9760628.1"/>
    <property type="molecule type" value="Genomic_DNA"/>
</dbReference>
<reference evidence="1 2" key="1">
    <citation type="submission" date="2022-05" db="EMBL/GenBank/DDBJ databases">
        <title>Genome Sequencing of Bee-Associated Microbes.</title>
        <authorList>
            <person name="Dunlap C."/>
        </authorList>
    </citation>
    <scope>NUCLEOTIDE SEQUENCE [LARGE SCALE GENOMIC DNA]</scope>
    <source>
        <strain evidence="1 2">NRRL B-04010</strain>
    </source>
</reference>
<organism evidence="1 2">
    <name type="scientific">Paenibacillus alvei</name>
    <name type="common">Bacillus alvei</name>
    <dbReference type="NCBI Taxonomy" id="44250"/>
    <lineage>
        <taxon>Bacteria</taxon>
        <taxon>Bacillati</taxon>
        <taxon>Bacillota</taxon>
        <taxon>Bacilli</taxon>
        <taxon>Bacillales</taxon>
        <taxon>Paenibacillaceae</taxon>
        <taxon>Paenibacillus</taxon>
    </lineage>
</organism>
<gene>
    <name evidence="1" type="ORF">M5X12_08565</name>
</gene>
<accession>A0ABT4GV92</accession>
<dbReference type="RefSeq" id="WP_163979240.1">
    <property type="nucleotide sequence ID" value="NZ_JAMDNP010000015.1"/>
</dbReference>
<comment type="caution">
    <text evidence="1">The sequence shown here is derived from an EMBL/GenBank/DDBJ whole genome shotgun (WGS) entry which is preliminary data.</text>
</comment>
<keyword evidence="2" id="KW-1185">Reference proteome</keyword>
<name>A0ABT4GV92_PAEAL</name>
<dbReference type="Proteomes" id="UP001527181">
    <property type="component" value="Unassembled WGS sequence"/>
</dbReference>
<evidence type="ECO:0008006" key="3">
    <source>
        <dbReference type="Google" id="ProtNLM"/>
    </source>
</evidence>
<evidence type="ECO:0000313" key="2">
    <source>
        <dbReference type="Proteomes" id="UP001527181"/>
    </source>
</evidence>
<proteinExistence type="predicted"/>
<sequence>MKKIKLTNEWLESNLGRALTEKEQRCINWINGWEMETVQTIAGLIDQAHSFGYISGQKTTK</sequence>